<evidence type="ECO:0000313" key="1">
    <source>
        <dbReference type="EMBL" id="KKN86532.1"/>
    </source>
</evidence>
<dbReference type="EMBL" id="LAZR01000146">
    <property type="protein sequence ID" value="KKN86532.1"/>
    <property type="molecule type" value="Genomic_DNA"/>
</dbReference>
<dbReference type="AlphaFoldDB" id="A0A0F9UGN7"/>
<accession>A0A0F9UGN7</accession>
<organism evidence="1">
    <name type="scientific">marine sediment metagenome</name>
    <dbReference type="NCBI Taxonomy" id="412755"/>
    <lineage>
        <taxon>unclassified sequences</taxon>
        <taxon>metagenomes</taxon>
        <taxon>ecological metagenomes</taxon>
    </lineage>
</organism>
<protein>
    <submittedName>
        <fullName evidence="1">Uncharacterized protein</fullName>
    </submittedName>
</protein>
<gene>
    <name evidence="1" type="ORF">LCGC14_0267080</name>
</gene>
<reference evidence="1" key="1">
    <citation type="journal article" date="2015" name="Nature">
        <title>Complex archaea that bridge the gap between prokaryotes and eukaryotes.</title>
        <authorList>
            <person name="Spang A."/>
            <person name="Saw J.H."/>
            <person name="Jorgensen S.L."/>
            <person name="Zaremba-Niedzwiedzka K."/>
            <person name="Martijn J."/>
            <person name="Lind A.E."/>
            <person name="van Eijk R."/>
            <person name="Schleper C."/>
            <person name="Guy L."/>
            <person name="Ettema T.J."/>
        </authorList>
    </citation>
    <scope>NUCLEOTIDE SEQUENCE</scope>
</reference>
<comment type="caution">
    <text evidence="1">The sequence shown here is derived from an EMBL/GenBank/DDBJ whole genome shotgun (WGS) entry which is preliminary data.</text>
</comment>
<sequence length="93" mass="10896">MRMCRIPELDYADFEKIRDAIFSVIPFSVFEVQYSKELKTGYFNFWDSDYIPAEMSKYIVQPPLSRENKALLHKKLIGVMKSLQNKDKVANIG</sequence>
<name>A0A0F9UGN7_9ZZZZ</name>
<proteinExistence type="predicted"/>